<dbReference type="GO" id="GO:0016810">
    <property type="term" value="F:hydrolase activity, acting on carbon-nitrogen (but not peptide) bonds"/>
    <property type="evidence" value="ECO:0007669"/>
    <property type="project" value="InterPro"/>
</dbReference>
<dbReference type="Proteomes" id="UP000503640">
    <property type="component" value="Unassembled WGS sequence"/>
</dbReference>
<sequence length="394" mass="41360">MTSSLVIGPDRAGRTVAIAGGLVVAAAPEGARRLPCPDGEIGPGAVCAHTHLYSGLARHGMPPPVPPPRTFLEILERVWWRLDRALDADALRAGARDYLARALLAGTTAVVDHHESPRFIEGSLALLAEECQRLGMRALLCYGATERNSGPDEARRGLDECRRVPAGPLVRGLVGLHASFTVSDATVRAAGELARELGTALHVHVAEDGADVADARARGAEGPLQRLAALGALAPGSILAHGVHLGPDEVALADARGCWFVQNPRSNEANRVGYPRALRHARRVALGTDGFEADMAVEEAALFRLAAAADDPGPAGRLAAGHALVAERFGAAPEPLAPGSLGDAVVRERGRVRHAVVGGRVVVEDGRLASEDLELISATAQREAARLWQRMAKI</sequence>
<dbReference type="EMBL" id="BJTG01000009">
    <property type="protein sequence ID" value="GEJ58911.1"/>
    <property type="molecule type" value="Genomic_DNA"/>
</dbReference>
<dbReference type="InterPro" id="IPR006680">
    <property type="entry name" value="Amidohydro-rel"/>
</dbReference>
<keyword evidence="1 3" id="KW-0378">Hydrolase</keyword>
<evidence type="ECO:0000256" key="1">
    <source>
        <dbReference type="ARBA" id="ARBA00022801"/>
    </source>
</evidence>
<dbReference type="InterPro" id="IPR050287">
    <property type="entry name" value="MTA/SAH_deaminase"/>
</dbReference>
<evidence type="ECO:0000313" key="4">
    <source>
        <dbReference type="Proteomes" id="UP000503640"/>
    </source>
</evidence>
<dbReference type="PANTHER" id="PTHR43794:SF11">
    <property type="entry name" value="AMIDOHYDROLASE-RELATED DOMAIN-CONTAINING PROTEIN"/>
    <property type="match status" value="1"/>
</dbReference>
<name>A0A7I9VRC8_9BACT</name>
<comment type="caution">
    <text evidence="3">The sequence shown here is derived from an EMBL/GenBank/DDBJ whole genome shotgun (WGS) entry which is preliminary data.</text>
</comment>
<proteinExistence type="predicted"/>
<evidence type="ECO:0000259" key="2">
    <source>
        <dbReference type="Pfam" id="PF01979"/>
    </source>
</evidence>
<evidence type="ECO:0000313" key="3">
    <source>
        <dbReference type="EMBL" id="GEJ58911.1"/>
    </source>
</evidence>
<dbReference type="InterPro" id="IPR032466">
    <property type="entry name" value="Metal_Hydrolase"/>
</dbReference>
<gene>
    <name evidence="3" type="ORF">AMYX_36520</name>
</gene>
<organism evidence="3 4">
    <name type="scientific">Anaeromyxobacter diazotrophicus</name>
    <dbReference type="NCBI Taxonomy" id="2590199"/>
    <lineage>
        <taxon>Bacteria</taxon>
        <taxon>Pseudomonadati</taxon>
        <taxon>Myxococcota</taxon>
        <taxon>Myxococcia</taxon>
        <taxon>Myxococcales</taxon>
        <taxon>Cystobacterineae</taxon>
        <taxon>Anaeromyxobacteraceae</taxon>
        <taxon>Anaeromyxobacter</taxon>
    </lineage>
</organism>
<keyword evidence="4" id="KW-1185">Reference proteome</keyword>
<dbReference type="InterPro" id="IPR011059">
    <property type="entry name" value="Metal-dep_hydrolase_composite"/>
</dbReference>
<dbReference type="Gene3D" id="3.20.20.140">
    <property type="entry name" value="Metal-dependent hydrolases"/>
    <property type="match status" value="1"/>
</dbReference>
<dbReference type="PANTHER" id="PTHR43794">
    <property type="entry name" value="AMINOHYDROLASE SSNA-RELATED"/>
    <property type="match status" value="1"/>
</dbReference>
<dbReference type="SUPFAM" id="SSF51556">
    <property type="entry name" value="Metallo-dependent hydrolases"/>
    <property type="match status" value="1"/>
</dbReference>
<accession>A0A7I9VRC8</accession>
<protein>
    <submittedName>
        <fullName evidence="3">Chlorohydrolase/aminohydrolase</fullName>
    </submittedName>
</protein>
<dbReference type="RefSeq" id="WP_176067889.1">
    <property type="nucleotide sequence ID" value="NZ_BJTG01000009.1"/>
</dbReference>
<dbReference type="Pfam" id="PF01979">
    <property type="entry name" value="Amidohydro_1"/>
    <property type="match status" value="1"/>
</dbReference>
<reference evidence="4" key="1">
    <citation type="journal article" date="2020" name="Appl. Environ. Microbiol.">
        <title>Diazotrophic Anaeromyxobacter Isolates from Soils.</title>
        <authorList>
            <person name="Masuda Y."/>
            <person name="Yamanaka H."/>
            <person name="Xu Z.X."/>
            <person name="Shiratori Y."/>
            <person name="Aono T."/>
            <person name="Amachi S."/>
            <person name="Senoo K."/>
            <person name="Itoh H."/>
        </authorList>
    </citation>
    <scope>NUCLEOTIDE SEQUENCE [LARGE SCALE GENOMIC DNA]</scope>
    <source>
        <strain evidence="4">R267</strain>
    </source>
</reference>
<dbReference type="AlphaFoldDB" id="A0A7I9VRC8"/>
<feature type="domain" description="Amidohydrolase-related" evidence="2">
    <location>
        <begin position="43"/>
        <end position="295"/>
    </location>
</feature>
<dbReference type="SUPFAM" id="SSF51338">
    <property type="entry name" value="Composite domain of metallo-dependent hydrolases"/>
    <property type="match status" value="1"/>
</dbReference>